<keyword evidence="1" id="KW-0812">Transmembrane</keyword>
<dbReference type="EMBL" id="MG011689">
    <property type="protein sequence ID" value="AVK75236.1"/>
    <property type="molecule type" value="Genomic_DNA"/>
</dbReference>
<feature type="transmembrane region" description="Helical" evidence="1">
    <location>
        <begin position="20"/>
        <end position="46"/>
    </location>
</feature>
<evidence type="ECO:0000313" key="2">
    <source>
        <dbReference type="EMBL" id="AVK75236.1"/>
    </source>
</evidence>
<keyword evidence="1" id="KW-0472">Membrane</keyword>
<organism evidence="2">
    <name type="scientific">Pandoravirus quercus</name>
    <dbReference type="NCBI Taxonomy" id="2107709"/>
    <lineage>
        <taxon>Viruses</taxon>
        <taxon>Pandoravirus</taxon>
    </lineage>
</organism>
<evidence type="ECO:0000256" key="1">
    <source>
        <dbReference type="SAM" id="Phobius"/>
    </source>
</evidence>
<keyword evidence="1" id="KW-1133">Transmembrane helix</keyword>
<name>A0A2U7U9X8_9VIRU</name>
<sequence length="127" mass="13878">MQSRQVGWLRTSATPRQSGWPVVIKACFCVYSGAALIAVLVEALLWSTRRATGLVTACRGIGIWPREPAPPTPGTGDTTWSSRRASLLVGLGAGALWPVWAVAALVILLRQRRRQRQQPKRPSDHTP</sequence>
<feature type="transmembrane region" description="Helical" evidence="1">
    <location>
        <begin position="87"/>
        <end position="109"/>
    </location>
</feature>
<protein>
    <submittedName>
        <fullName evidence="2">Uncharacterized protein</fullName>
    </submittedName>
</protein>
<dbReference type="Proteomes" id="UP000248852">
    <property type="component" value="Segment"/>
</dbReference>
<accession>A0A2U7U9X8</accession>
<dbReference type="GeneID" id="36843513"/>
<reference evidence="2" key="1">
    <citation type="journal article" date="2018" name="Nat. Commun.">
        <title>Diversity and evolution of the emerging Pandoraviridae family.</title>
        <authorList>
            <person name="Legendre M."/>
            <person name="Fabre E."/>
            <person name="Poirot O."/>
            <person name="Jeudy S."/>
            <person name="Lartigue A."/>
            <person name="Alempic J.M."/>
            <person name="Beucher L."/>
            <person name="Philippe N."/>
            <person name="Bertaux L."/>
            <person name="Christo-Foroux E."/>
            <person name="Labadie K."/>
            <person name="Coute Y."/>
            <person name="Abergel C."/>
            <person name="Claverie J.M."/>
        </authorList>
    </citation>
    <scope>NUCLEOTIDE SEQUENCE [LARGE SCALE GENOMIC DNA]</scope>
    <source>
        <strain evidence="2">Quercus</strain>
    </source>
</reference>
<dbReference type="KEGG" id="vg:36843513"/>
<dbReference type="RefSeq" id="YP_009483505.1">
    <property type="nucleotide sequence ID" value="NC_037667.1"/>
</dbReference>
<gene>
    <name evidence="2" type="ORF">pqer_cds_814</name>
</gene>
<proteinExistence type="predicted"/>